<proteinExistence type="predicted"/>
<accession>A0A6B0Y114</accession>
<dbReference type="AlphaFoldDB" id="A0A6B0Y114"/>
<protein>
    <submittedName>
        <fullName evidence="1">Uncharacterized protein</fullName>
    </submittedName>
</protein>
<reference evidence="1" key="1">
    <citation type="submission" date="2019-09" db="EMBL/GenBank/DDBJ databases">
        <title>Characterisation of the sponge microbiome using genome-centric metagenomics.</title>
        <authorList>
            <person name="Engelberts J.P."/>
            <person name="Robbins S.J."/>
            <person name="De Goeij J.M."/>
            <person name="Aranda M."/>
            <person name="Bell S.C."/>
            <person name="Webster N.S."/>
        </authorList>
    </citation>
    <scope>NUCLEOTIDE SEQUENCE</scope>
    <source>
        <strain evidence="1">SB0664_bin_43</strain>
    </source>
</reference>
<comment type="caution">
    <text evidence="1">The sequence shown here is derived from an EMBL/GenBank/DDBJ whole genome shotgun (WGS) entry which is preliminary data.</text>
</comment>
<dbReference type="EMBL" id="VXRY01000476">
    <property type="protein sequence ID" value="MXY34714.1"/>
    <property type="molecule type" value="Genomic_DNA"/>
</dbReference>
<gene>
    <name evidence="1" type="ORF">F4Y60_11635</name>
</gene>
<evidence type="ECO:0000313" key="1">
    <source>
        <dbReference type="EMBL" id="MXY34714.1"/>
    </source>
</evidence>
<name>A0A6B0Y114_9RHOB</name>
<sequence length="257" mass="29998">MSDWQEPVEVCVIVKAAPETGQTHGETVCVAGIDMYGNWHRLYPMPFKLLRSDQRFNRWDIISTRWRSAAPKDMRPESKRVDHESLEKTGVLKKSERHEFARRAIVDSLSREKAKGRSFALIRPENPEFIIRPLSDAERTKNQRRRDILLNQTDMFSGDSTVLTPNVAPYSFHYRFVHEGVTLTHTCIDWETERTFFKWRDQYGEEGTLQKMRDKWGQDMPARGIAFAMGTHRVAKFNKWLLSGVIRVDRSAQQSLI</sequence>
<organism evidence="1">
    <name type="scientific">Boseongicola sp. SB0664_bin_43</name>
    <dbReference type="NCBI Taxonomy" id="2604844"/>
    <lineage>
        <taxon>Bacteria</taxon>
        <taxon>Pseudomonadati</taxon>
        <taxon>Pseudomonadota</taxon>
        <taxon>Alphaproteobacteria</taxon>
        <taxon>Rhodobacterales</taxon>
        <taxon>Paracoccaceae</taxon>
        <taxon>Boseongicola</taxon>
    </lineage>
</organism>